<name>A4ITA3_GEOTN</name>
<reference evidence="1 2" key="1">
    <citation type="journal article" date="2007" name="Proc. Natl. Acad. Sci. U.S.A.">
        <title>Genome and proteome of long-chain alkane degrading Geobacillus thermodenitrificans NG80-2 isolated from a deep-subsurface oil reservoir.</title>
        <authorList>
            <person name="Feng L."/>
            <person name="Wang W."/>
            <person name="Cheng J."/>
            <person name="Ren Y."/>
            <person name="Zhao G."/>
            <person name="Gao C."/>
            <person name="Tang Y."/>
            <person name="Liu X."/>
            <person name="Han W."/>
            <person name="Peng X."/>
            <person name="Liu R."/>
            <person name="Wang L."/>
        </authorList>
    </citation>
    <scope>NUCLEOTIDE SEQUENCE [LARGE SCALE GENOMIC DNA]</scope>
    <source>
        <strain evidence="1 2">NG80-2</strain>
    </source>
</reference>
<accession>A4ITA3</accession>
<protein>
    <submittedName>
        <fullName evidence="1">Uncharacterized protein</fullName>
    </submittedName>
</protein>
<evidence type="ECO:0000313" key="1">
    <source>
        <dbReference type="EMBL" id="ABO68557.1"/>
    </source>
</evidence>
<sequence length="165" mass="18824">MLTPGRFMAREESSHDSVVRVRLPHQEYASPPFLIHLASTESLLALLLHGRGLTVHPPNAFLRQLLCPPFLWIRSACCLISLLMITINSIKVQNHIDCYFDTIYWIVPWLYFLLFSQSPWLESMCQQTIHLVGAFARLAHSGHLHKSVFVCFLLVEQAGGEQDIV</sequence>
<dbReference type="Proteomes" id="UP000001578">
    <property type="component" value="Chromosome"/>
</dbReference>
<evidence type="ECO:0000313" key="2">
    <source>
        <dbReference type="Proteomes" id="UP000001578"/>
    </source>
</evidence>
<organism evidence="1 2">
    <name type="scientific">Geobacillus thermodenitrificans (strain NG80-2)</name>
    <dbReference type="NCBI Taxonomy" id="420246"/>
    <lineage>
        <taxon>Bacteria</taxon>
        <taxon>Bacillati</taxon>
        <taxon>Bacillota</taxon>
        <taxon>Bacilli</taxon>
        <taxon>Bacillales</taxon>
        <taxon>Anoxybacillaceae</taxon>
        <taxon>Geobacillus</taxon>
    </lineage>
</organism>
<dbReference type="AlphaFoldDB" id="A4ITA3"/>
<proteinExistence type="predicted"/>
<dbReference type="KEGG" id="gtn:GTNG_3212"/>
<dbReference type="HOGENOM" id="CLU_1608495_0_0_9"/>
<gene>
    <name evidence="1" type="ordered locus">GTNG_3212</name>
</gene>
<dbReference type="EMBL" id="CP000557">
    <property type="protein sequence ID" value="ABO68557.1"/>
    <property type="molecule type" value="Genomic_DNA"/>
</dbReference>